<proteinExistence type="predicted"/>
<organism evidence="2 3">
    <name type="scientific">Methylophaga marina</name>
    <dbReference type="NCBI Taxonomy" id="45495"/>
    <lineage>
        <taxon>Bacteria</taxon>
        <taxon>Pseudomonadati</taxon>
        <taxon>Pseudomonadota</taxon>
        <taxon>Gammaproteobacteria</taxon>
        <taxon>Thiotrichales</taxon>
        <taxon>Piscirickettsiaceae</taxon>
        <taxon>Methylophaga</taxon>
    </lineage>
</organism>
<accession>A0ABN0TK45</accession>
<dbReference type="Proteomes" id="UP001501476">
    <property type="component" value="Unassembled WGS sequence"/>
</dbReference>
<keyword evidence="1" id="KW-0732">Signal</keyword>
<dbReference type="EMBL" id="BAAADG010000004">
    <property type="protein sequence ID" value="GAA0223729.1"/>
    <property type="molecule type" value="Genomic_DNA"/>
</dbReference>
<dbReference type="RefSeq" id="WP_036310927.1">
    <property type="nucleotide sequence ID" value="NZ_AP027741.1"/>
</dbReference>
<evidence type="ECO:0000313" key="3">
    <source>
        <dbReference type="Proteomes" id="UP001501476"/>
    </source>
</evidence>
<sequence length="119" mass="13246">MSVHSFVKVLILMIVIQSGIVAADVHNVVPEHASEQHLSNNEFNDSHQDQVQLGGEHNSPSSDPAESCVLCMHCHCSHFIAINTNSNIEVYPSPENFYYPYQLASVTDFSVSMYRPPKS</sequence>
<evidence type="ECO:0000256" key="1">
    <source>
        <dbReference type="SAM" id="SignalP"/>
    </source>
</evidence>
<gene>
    <name evidence="2" type="ORF">GCM10008964_14230</name>
</gene>
<comment type="caution">
    <text evidence="2">The sequence shown here is derived from an EMBL/GenBank/DDBJ whole genome shotgun (WGS) entry which is preliminary data.</text>
</comment>
<evidence type="ECO:0008006" key="4">
    <source>
        <dbReference type="Google" id="ProtNLM"/>
    </source>
</evidence>
<feature type="signal peptide" evidence="1">
    <location>
        <begin position="1"/>
        <end position="23"/>
    </location>
</feature>
<name>A0ABN0TK45_9GAMM</name>
<reference evidence="2 3" key="1">
    <citation type="journal article" date="2019" name="Int. J. Syst. Evol. Microbiol.">
        <title>The Global Catalogue of Microorganisms (GCM) 10K type strain sequencing project: providing services to taxonomists for standard genome sequencing and annotation.</title>
        <authorList>
            <consortium name="The Broad Institute Genomics Platform"/>
            <consortium name="The Broad Institute Genome Sequencing Center for Infectious Disease"/>
            <person name="Wu L."/>
            <person name="Ma J."/>
        </authorList>
    </citation>
    <scope>NUCLEOTIDE SEQUENCE [LARGE SCALE GENOMIC DNA]</scope>
    <source>
        <strain evidence="2 3">JCM 6886</strain>
    </source>
</reference>
<keyword evidence="3" id="KW-1185">Reference proteome</keyword>
<feature type="chain" id="PRO_5047080797" description="DUF2946 domain-containing protein" evidence="1">
    <location>
        <begin position="24"/>
        <end position="119"/>
    </location>
</feature>
<evidence type="ECO:0000313" key="2">
    <source>
        <dbReference type="EMBL" id="GAA0223729.1"/>
    </source>
</evidence>
<protein>
    <recommendedName>
        <fullName evidence="4">DUF2946 domain-containing protein</fullName>
    </recommendedName>
</protein>